<evidence type="ECO:0000256" key="2">
    <source>
        <dbReference type="ARBA" id="ARBA00004651"/>
    </source>
</evidence>
<feature type="transmembrane region" description="Helical" evidence="13">
    <location>
        <begin position="181"/>
        <end position="205"/>
    </location>
</feature>
<feature type="transmembrane region" description="Helical" evidence="13">
    <location>
        <begin position="115"/>
        <end position="134"/>
    </location>
</feature>
<dbReference type="CDD" id="cd06550">
    <property type="entry name" value="TM_ABC_iron-siderophores_like"/>
    <property type="match status" value="1"/>
</dbReference>
<feature type="transmembrane region" description="Helical" evidence="13">
    <location>
        <begin position="258"/>
        <end position="287"/>
    </location>
</feature>
<dbReference type="AlphaFoldDB" id="A0A375AA51"/>
<dbReference type="EMBL" id="LT615367">
    <property type="protein sequence ID" value="SLM62489.1"/>
    <property type="molecule type" value="Genomic_DNA"/>
</dbReference>
<keyword evidence="10" id="KW-0406">Ion transport</keyword>
<dbReference type="GO" id="GO:0022857">
    <property type="term" value="F:transmembrane transporter activity"/>
    <property type="evidence" value="ECO:0007669"/>
    <property type="project" value="InterPro"/>
</dbReference>
<dbReference type="FunFam" id="1.10.3470.10:FF:000001">
    <property type="entry name" value="Vitamin B12 ABC transporter permease BtuC"/>
    <property type="match status" value="1"/>
</dbReference>
<protein>
    <submittedName>
        <fullName evidence="14">Siderophore achromobactin ABC transporter, permease protein</fullName>
    </submittedName>
</protein>
<dbReference type="Gene3D" id="1.10.3470.10">
    <property type="entry name" value="ABC transporter involved in vitamin B12 uptake, BtuC"/>
    <property type="match status" value="1"/>
</dbReference>
<feature type="transmembrane region" description="Helical" evidence="13">
    <location>
        <begin position="217"/>
        <end position="238"/>
    </location>
</feature>
<feature type="transmembrane region" description="Helical" evidence="13">
    <location>
        <begin position="299"/>
        <end position="324"/>
    </location>
</feature>
<evidence type="ECO:0000256" key="4">
    <source>
        <dbReference type="ARBA" id="ARBA00022448"/>
    </source>
</evidence>
<dbReference type="GO" id="GO:0033214">
    <property type="term" value="P:siderophore-iron import into cell"/>
    <property type="evidence" value="ECO:0007669"/>
    <property type="project" value="TreeGrafter"/>
</dbReference>
<evidence type="ECO:0000313" key="15">
    <source>
        <dbReference type="Proteomes" id="UP000294820"/>
    </source>
</evidence>
<evidence type="ECO:0000256" key="3">
    <source>
        <dbReference type="ARBA" id="ARBA00007935"/>
    </source>
</evidence>
<evidence type="ECO:0000256" key="1">
    <source>
        <dbReference type="ARBA" id="ARBA00004533"/>
    </source>
</evidence>
<keyword evidence="4" id="KW-0813">Transport</keyword>
<feature type="transmembrane region" description="Helical" evidence="13">
    <location>
        <begin position="26"/>
        <end position="51"/>
    </location>
</feature>
<comment type="function">
    <text evidence="12">Part of the binding-protein-dependent transport system CbrABCD for uptake of the siderophore achromobactin. Probably responsible for the translocation of the substrate across the membrane.</text>
</comment>
<feature type="transmembrane region" description="Helical" evidence="13">
    <location>
        <begin position="330"/>
        <end position="349"/>
    </location>
</feature>
<gene>
    <name evidence="14" type="primary">cbrC</name>
    <name evidence="14" type="ORF">DAQ1742_01519</name>
</gene>
<keyword evidence="6" id="KW-0410">Iron transport</keyword>
<feature type="transmembrane region" description="Helical" evidence="13">
    <location>
        <begin position="141"/>
        <end position="161"/>
    </location>
</feature>
<evidence type="ECO:0000256" key="10">
    <source>
        <dbReference type="ARBA" id="ARBA00023065"/>
    </source>
</evidence>
<keyword evidence="15" id="KW-1185">Reference proteome</keyword>
<dbReference type="PANTHER" id="PTHR30472">
    <property type="entry name" value="FERRIC ENTEROBACTIN TRANSPORT SYSTEM PERMEASE PROTEIN"/>
    <property type="match status" value="1"/>
</dbReference>
<dbReference type="Pfam" id="PF01032">
    <property type="entry name" value="FecCD"/>
    <property type="match status" value="1"/>
</dbReference>
<evidence type="ECO:0000256" key="12">
    <source>
        <dbReference type="ARBA" id="ARBA00053987"/>
    </source>
</evidence>
<dbReference type="GO" id="GO:0005886">
    <property type="term" value="C:plasma membrane"/>
    <property type="evidence" value="ECO:0007669"/>
    <property type="project" value="UniProtKB-SubCell"/>
</dbReference>
<keyword evidence="5" id="KW-1003">Cell membrane</keyword>
<keyword evidence="9" id="KW-0408">Iron</keyword>
<evidence type="ECO:0000256" key="6">
    <source>
        <dbReference type="ARBA" id="ARBA00022496"/>
    </source>
</evidence>
<comment type="subcellular location">
    <subcellularLocation>
        <location evidence="1">Cell inner membrane</location>
    </subcellularLocation>
    <subcellularLocation>
        <location evidence="2">Cell membrane</location>
        <topology evidence="2">Multi-pass membrane protein</topology>
    </subcellularLocation>
</comment>
<comment type="similarity">
    <text evidence="3">Belongs to the binding-protein-dependent transport system permease family. FecCD subfamily.</text>
</comment>
<dbReference type="GO" id="GO:0042935">
    <property type="term" value="P:achromobactin transport"/>
    <property type="evidence" value="ECO:0007669"/>
    <property type="project" value="UniProtKB-ARBA"/>
</dbReference>
<keyword evidence="7 13" id="KW-0812">Transmembrane</keyword>
<accession>A0A375AA51</accession>
<evidence type="ECO:0000256" key="7">
    <source>
        <dbReference type="ARBA" id="ARBA00022692"/>
    </source>
</evidence>
<dbReference type="KEGG" id="daq:DAQ1742_01519"/>
<keyword evidence="8 13" id="KW-1133">Transmembrane helix</keyword>
<evidence type="ECO:0000313" key="14">
    <source>
        <dbReference type="EMBL" id="SLM62489.1"/>
    </source>
</evidence>
<dbReference type="InterPro" id="IPR037294">
    <property type="entry name" value="ABC_BtuC-like"/>
</dbReference>
<dbReference type="Proteomes" id="UP000294820">
    <property type="component" value="Chromosome 1"/>
</dbReference>
<organism evidence="14 15">
    <name type="scientific">Dickeya aquatica</name>
    <dbReference type="NCBI Taxonomy" id="1401087"/>
    <lineage>
        <taxon>Bacteria</taxon>
        <taxon>Pseudomonadati</taxon>
        <taxon>Pseudomonadota</taxon>
        <taxon>Gammaproteobacteria</taxon>
        <taxon>Enterobacterales</taxon>
        <taxon>Pectobacteriaceae</taxon>
        <taxon>Dickeya</taxon>
    </lineage>
</organism>
<dbReference type="SUPFAM" id="SSF81345">
    <property type="entry name" value="ABC transporter involved in vitamin B12 uptake, BtuC"/>
    <property type="match status" value="1"/>
</dbReference>
<evidence type="ECO:0000256" key="9">
    <source>
        <dbReference type="ARBA" id="ARBA00023004"/>
    </source>
</evidence>
<dbReference type="InterPro" id="IPR000522">
    <property type="entry name" value="ABC_transptr_permease_BtuC"/>
</dbReference>
<proteinExistence type="inferred from homology"/>
<evidence type="ECO:0000256" key="13">
    <source>
        <dbReference type="SAM" id="Phobius"/>
    </source>
</evidence>
<reference evidence="14 15" key="1">
    <citation type="submission" date="2016-09" db="EMBL/GenBank/DDBJ databases">
        <authorList>
            <person name="Reverchon S."/>
            <person name="Nasser W."/>
            <person name="Leonard S."/>
            <person name="Brochier C."/>
            <person name="Duprey A."/>
        </authorList>
    </citation>
    <scope>NUCLEOTIDE SEQUENCE [LARGE SCALE GENOMIC DNA]</scope>
    <source>
        <strain evidence="14 15">174/2</strain>
    </source>
</reference>
<keyword evidence="11 13" id="KW-0472">Membrane</keyword>
<sequence>MVPDNRTYERVWRWGRWSRQYNLNTLYRLALMTGVLLALMITSLGIGKVWLAPWEVWRALWPSPHEGSTLEGAGMIVRQLRLPRVLLAAMVGGALAVSGLMLQAMVRNPLASPDILGISSGASAAAVGYLSFGASLFGPHYLPLAAMAGAGGAACAVYALAWQSGVSPLRLVLTGVGVSALLMATTTFLLVFSPLTTTLSAYVWLTGSVYGASWQDARALAGWLVLLLPCLILLARQVQVQQLDDALAQGIGVRVQAVRLALLALSVALAGAAIACGGAMAFVGLIAPHIAKRLVPPGFAAQAIMAFLCGAALVNVADLCARTLFLPLDLPAGIFVAVLGAPFFLYLLMQQRQEGNG</sequence>
<dbReference type="PANTHER" id="PTHR30472:SF24">
    <property type="entry name" value="FERRIC ENTEROBACTIN TRANSPORT SYSTEM PERMEASE PROTEIN FEPG"/>
    <property type="match status" value="1"/>
</dbReference>
<evidence type="ECO:0000256" key="5">
    <source>
        <dbReference type="ARBA" id="ARBA00022475"/>
    </source>
</evidence>
<evidence type="ECO:0000256" key="8">
    <source>
        <dbReference type="ARBA" id="ARBA00022989"/>
    </source>
</evidence>
<evidence type="ECO:0000256" key="11">
    <source>
        <dbReference type="ARBA" id="ARBA00023136"/>
    </source>
</evidence>
<feature type="transmembrane region" description="Helical" evidence="13">
    <location>
        <begin position="85"/>
        <end position="103"/>
    </location>
</feature>
<dbReference type="RefSeq" id="WP_051124071.1">
    <property type="nucleotide sequence ID" value="NZ_LT615367.1"/>
</dbReference>
<name>A0A375AA51_9GAMM</name>